<dbReference type="EMBL" id="JASPKZ010003419">
    <property type="protein sequence ID" value="KAJ9593643.1"/>
    <property type="molecule type" value="Genomic_DNA"/>
</dbReference>
<evidence type="ECO:0000313" key="1">
    <source>
        <dbReference type="EMBL" id="KAJ9593643.1"/>
    </source>
</evidence>
<feature type="non-terminal residue" evidence="1">
    <location>
        <position position="91"/>
    </location>
</feature>
<dbReference type="AlphaFoldDB" id="A0AAD8A797"/>
<proteinExistence type="predicted"/>
<reference evidence="1" key="1">
    <citation type="journal article" date="2023" name="IScience">
        <title>Live-bearing cockroach genome reveals convergent evolutionary mechanisms linked to viviparity in insects and beyond.</title>
        <authorList>
            <person name="Fouks B."/>
            <person name="Harrison M.C."/>
            <person name="Mikhailova A.A."/>
            <person name="Marchal E."/>
            <person name="English S."/>
            <person name="Carruthers M."/>
            <person name="Jennings E.C."/>
            <person name="Chiamaka E.L."/>
            <person name="Frigard R.A."/>
            <person name="Pippel M."/>
            <person name="Attardo G.M."/>
            <person name="Benoit J.B."/>
            <person name="Bornberg-Bauer E."/>
            <person name="Tobe S.S."/>
        </authorList>
    </citation>
    <scope>NUCLEOTIDE SEQUENCE</scope>
    <source>
        <strain evidence="1">Stay&amp;Tobe</strain>
    </source>
</reference>
<protein>
    <submittedName>
        <fullName evidence="1">Uncharacterized protein</fullName>
    </submittedName>
</protein>
<name>A0AAD8A797_DIPPU</name>
<sequence length="91" mass="9984">TTNCGPLMSQNVSRIKLNPFSNQNTCMSHGFTKTAIIVSKEKICSEEAPNGIQPYLHSNSTPIVTIDLMGYACAPYLQRGGVERQARKLVL</sequence>
<comment type="caution">
    <text evidence="1">The sequence shown here is derived from an EMBL/GenBank/DDBJ whole genome shotgun (WGS) entry which is preliminary data.</text>
</comment>
<gene>
    <name evidence="1" type="ORF">L9F63_014821</name>
</gene>
<evidence type="ECO:0000313" key="2">
    <source>
        <dbReference type="Proteomes" id="UP001233999"/>
    </source>
</evidence>
<dbReference type="Proteomes" id="UP001233999">
    <property type="component" value="Unassembled WGS sequence"/>
</dbReference>
<keyword evidence="2" id="KW-1185">Reference proteome</keyword>
<reference evidence="1" key="2">
    <citation type="submission" date="2023-05" db="EMBL/GenBank/DDBJ databases">
        <authorList>
            <person name="Fouks B."/>
        </authorList>
    </citation>
    <scope>NUCLEOTIDE SEQUENCE</scope>
    <source>
        <strain evidence="1">Stay&amp;Tobe</strain>
        <tissue evidence="1">Testes</tissue>
    </source>
</reference>
<organism evidence="1 2">
    <name type="scientific">Diploptera punctata</name>
    <name type="common">Pacific beetle cockroach</name>
    <dbReference type="NCBI Taxonomy" id="6984"/>
    <lineage>
        <taxon>Eukaryota</taxon>
        <taxon>Metazoa</taxon>
        <taxon>Ecdysozoa</taxon>
        <taxon>Arthropoda</taxon>
        <taxon>Hexapoda</taxon>
        <taxon>Insecta</taxon>
        <taxon>Pterygota</taxon>
        <taxon>Neoptera</taxon>
        <taxon>Polyneoptera</taxon>
        <taxon>Dictyoptera</taxon>
        <taxon>Blattodea</taxon>
        <taxon>Blaberoidea</taxon>
        <taxon>Blaberidae</taxon>
        <taxon>Diplopterinae</taxon>
        <taxon>Diploptera</taxon>
    </lineage>
</organism>
<accession>A0AAD8A797</accession>